<keyword evidence="3" id="KW-1003">Cell membrane</keyword>
<dbReference type="SMART" id="SM00382">
    <property type="entry name" value="AAA"/>
    <property type="match status" value="2"/>
</dbReference>
<keyword evidence="7 11" id="KW-0067">ATP-binding</keyword>
<dbReference type="InterPro" id="IPR027417">
    <property type="entry name" value="P-loop_NTPase"/>
</dbReference>
<keyword evidence="5" id="KW-0677">Repeat</keyword>
<evidence type="ECO:0000256" key="2">
    <source>
        <dbReference type="ARBA" id="ARBA00022448"/>
    </source>
</evidence>
<evidence type="ECO:0000256" key="5">
    <source>
        <dbReference type="ARBA" id="ARBA00022737"/>
    </source>
</evidence>
<keyword evidence="8" id="KW-1278">Translocase</keyword>
<evidence type="ECO:0000256" key="3">
    <source>
        <dbReference type="ARBA" id="ARBA00022475"/>
    </source>
</evidence>
<protein>
    <submittedName>
        <fullName evidence="11">Monosaccharide ABC transporter ATP-binding protein (CUT2 family)</fullName>
    </submittedName>
</protein>
<evidence type="ECO:0000313" key="11">
    <source>
        <dbReference type="EMBL" id="PTX75775.1"/>
    </source>
</evidence>
<evidence type="ECO:0000256" key="6">
    <source>
        <dbReference type="ARBA" id="ARBA00022741"/>
    </source>
</evidence>
<dbReference type="Proteomes" id="UP000244092">
    <property type="component" value="Unassembled WGS sequence"/>
</dbReference>
<keyword evidence="2" id="KW-0813">Transport</keyword>
<feature type="domain" description="ABC transporter" evidence="10">
    <location>
        <begin position="7"/>
        <end position="242"/>
    </location>
</feature>
<keyword evidence="4" id="KW-0762">Sugar transport</keyword>
<sequence length="502" mass="54736">MTAQALIETKGLTKQYPGVLALNSVDFDLKSGEVHVLFGENGAGKSTLISMLAGANNPSQGSVLLDGKEVRFESVADAQEKGIYTVFQEFSLIPTLTVAQNIFLGWEPMRGPFIDHKTMRKRAHDMLLELGFDIDPNEVTAHLSRAQQQMVEITKAFHGDLKVLILDEPTASLTDKEVDHLFEFVKELKEKGVGIVYISHRIQEFSRIANRVTVLRDGGKIGTVDMVDTDDDALVEMMTGRAIDEIYPKITKGSGEVLLSVENLRTVGIHDATFDVRAGEVLGVAGLVGSGKSRLFRTVMGLTTRVGGKVTLKGEDISHAPTRDIIKSGIYYLSPDRKAEGLDLAKTSKDNLAINLVMGDKVGGEGQLVKWAEVNSEAVTISDYVELHEGYRNKPVSQLSGGNQQKVLFGKCFGQNADIIIFDEPTVGVDMGTRAALYLLIKELAESGKAVVVISSDLPEVMNLSHRMIVLAHGHVSAVLSGDDMTEEQVLKYFFDETGAKQ</sequence>
<evidence type="ECO:0000256" key="7">
    <source>
        <dbReference type="ARBA" id="ARBA00022840"/>
    </source>
</evidence>
<evidence type="ECO:0000256" key="8">
    <source>
        <dbReference type="ARBA" id="ARBA00022967"/>
    </source>
</evidence>
<dbReference type="Pfam" id="PF00005">
    <property type="entry name" value="ABC_tran"/>
    <property type="match status" value="2"/>
</dbReference>
<organism evidence="11 12">
    <name type="scientific">Sulfitobacter mediterraneus</name>
    <dbReference type="NCBI Taxonomy" id="83219"/>
    <lineage>
        <taxon>Bacteria</taxon>
        <taxon>Pseudomonadati</taxon>
        <taxon>Pseudomonadota</taxon>
        <taxon>Alphaproteobacteria</taxon>
        <taxon>Rhodobacterales</taxon>
        <taxon>Roseobacteraceae</taxon>
        <taxon>Sulfitobacter</taxon>
    </lineage>
</organism>
<dbReference type="GO" id="GO:0005524">
    <property type="term" value="F:ATP binding"/>
    <property type="evidence" value="ECO:0007669"/>
    <property type="project" value="UniProtKB-KW"/>
</dbReference>
<dbReference type="PANTHER" id="PTHR43790">
    <property type="entry name" value="CARBOHYDRATE TRANSPORT ATP-BINDING PROTEIN MG119-RELATED"/>
    <property type="match status" value="1"/>
</dbReference>
<dbReference type="InterPro" id="IPR003439">
    <property type="entry name" value="ABC_transporter-like_ATP-bd"/>
</dbReference>
<dbReference type="SUPFAM" id="SSF52540">
    <property type="entry name" value="P-loop containing nucleoside triphosphate hydrolases"/>
    <property type="match status" value="2"/>
</dbReference>
<evidence type="ECO:0000313" key="12">
    <source>
        <dbReference type="Proteomes" id="UP000244092"/>
    </source>
</evidence>
<dbReference type="GO" id="GO:0005886">
    <property type="term" value="C:plasma membrane"/>
    <property type="evidence" value="ECO:0007669"/>
    <property type="project" value="UniProtKB-SubCell"/>
</dbReference>
<dbReference type="AlphaFoldDB" id="A0A2T6CJU7"/>
<dbReference type="CDD" id="cd03215">
    <property type="entry name" value="ABC_Carb_Monos_II"/>
    <property type="match status" value="1"/>
</dbReference>
<dbReference type="PROSITE" id="PS00211">
    <property type="entry name" value="ABC_TRANSPORTER_1"/>
    <property type="match status" value="1"/>
</dbReference>
<accession>A0A2T6CJU7</accession>
<feature type="domain" description="ABC transporter" evidence="10">
    <location>
        <begin position="252"/>
        <end position="498"/>
    </location>
</feature>
<dbReference type="RefSeq" id="WP_025047306.1">
    <property type="nucleotide sequence ID" value="NZ_QBKU01000001.1"/>
</dbReference>
<name>A0A2T6CJU7_9RHOB</name>
<dbReference type="EMBL" id="QBKU01000001">
    <property type="protein sequence ID" value="PTX75775.1"/>
    <property type="molecule type" value="Genomic_DNA"/>
</dbReference>
<dbReference type="PROSITE" id="PS50893">
    <property type="entry name" value="ABC_TRANSPORTER_2"/>
    <property type="match status" value="2"/>
</dbReference>
<dbReference type="FunFam" id="3.40.50.300:FF:000127">
    <property type="entry name" value="Ribose import ATP-binding protein RbsA"/>
    <property type="match status" value="1"/>
</dbReference>
<dbReference type="InterPro" id="IPR003593">
    <property type="entry name" value="AAA+_ATPase"/>
</dbReference>
<dbReference type="Gene3D" id="3.40.50.300">
    <property type="entry name" value="P-loop containing nucleotide triphosphate hydrolases"/>
    <property type="match status" value="2"/>
</dbReference>
<keyword evidence="9" id="KW-0472">Membrane</keyword>
<dbReference type="InterPro" id="IPR050107">
    <property type="entry name" value="ABC_carbohydrate_import_ATPase"/>
</dbReference>
<dbReference type="CDD" id="cd03216">
    <property type="entry name" value="ABC_Carb_Monos_I"/>
    <property type="match status" value="1"/>
</dbReference>
<gene>
    <name evidence="11" type="ORF">C8N31_101436</name>
</gene>
<evidence type="ECO:0000256" key="4">
    <source>
        <dbReference type="ARBA" id="ARBA00022597"/>
    </source>
</evidence>
<dbReference type="GO" id="GO:0016887">
    <property type="term" value="F:ATP hydrolysis activity"/>
    <property type="evidence" value="ECO:0007669"/>
    <property type="project" value="InterPro"/>
</dbReference>
<keyword evidence="6" id="KW-0547">Nucleotide-binding</keyword>
<evidence type="ECO:0000256" key="1">
    <source>
        <dbReference type="ARBA" id="ARBA00004202"/>
    </source>
</evidence>
<comment type="caution">
    <text evidence="11">The sequence shown here is derived from an EMBL/GenBank/DDBJ whole genome shotgun (WGS) entry which is preliminary data.</text>
</comment>
<dbReference type="InterPro" id="IPR017871">
    <property type="entry name" value="ABC_transporter-like_CS"/>
</dbReference>
<proteinExistence type="predicted"/>
<comment type="subcellular location">
    <subcellularLocation>
        <location evidence="1">Cell membrane</location>
        <topology evidence="1">Peripheral membrane protein</topology>
    </subcellularLocation>
</comment>
<dbReference type="PANTHER" id="PTHR43790:SF9">
    <property type="entry name" value="GALACTOFURANOSE TRANSPORTER ATP-BINDING PROTEIN YTFR"/>
    <property type="match status" value="1"/>
</dbReference>
<dbReference type="OrthoDB" id="9805029at2"/>
<reference evidence="11 12" key="1">
    <citation type="submission" date="2018-04" db="EMBL/GenBank/DDBJ databases">
        <title>Genomic Encyclopedia of Archaeal and Bacterial Type Strains, Phase II (KMG-II): from individual species to whole genera.</title>
        <authorList>
            <person name="Goeker M."/>
        </authorList>
    </citation>
    <scope>NUCLEOTIDE SEQUENCE [LARGE SCALE GENOMIC DNA]</scope>
    <source>
        <strain evidence="11 12">DSM 12244</strain>
    </source>
</reference>
<evidence type="ECO:0000256" key="9">
    <source>
        <dbReference type="ARBA" id="ARBA00023136"/>
    </source>
</evidence>
<evidence type="ECO:0000259" key="10">
    <source>
        <dbReference type="PROSITE" id="PS50893"/>
    </source>
</evidence>